<evidence type="ECO:0000313" key="2">
    <source>
        <dbReference type="Proteomes" id="UP000240357"/>
    </source>
</evidence>
<evidence type="ECO:0000313" key="1">
    <source>
        <dbReference type="EMBL" id="PSR52001.1"/>
    </source>
</evidence>
<accession>A0A2T2Y8Z9</accession>
<sequence length="73" mass="7809">MTAAIFWAAVPIPSLAAIKPKLRKAPRLLGGEVKGDGTKEWDKTIGSSGFDDFRSLQQTSDGGYILAVFPFPA</sequence>
<proteinExistence type="predicted"/>
<comment type="caution">
    <text evidence="1">The sequence shown here is derived from an EMBL/GenBank/DDBJ whole genome shotgun (WGS) entry which is preliminary data.</text>
</comment>
<dbReference type="OrthoDB" id="9811934at2"/>
<keyword evidence="2" id="KW-1185">Reference proteome</keyword>
<dbReference type="EMBL" id="PYFT01000002">
    <property type="protein sequence ID" value="PSR52001.1"/>
    <property type="molecule type" value="Genomic_DNA"/>
</dbReference>
<dbReference type="Proteomes" id="UP000240357">
    <property type="component" value="Unassembled WGS sequence"/>
</dbReference>
<name>A0A2T2Y8Z9_9BACT</name>
<dbReference type="AlphaFoldDB" id="A0A2T2Y8Z9"/>
<reference evidence="1 2" key="1">
    <citation type="submission" date="2018-03" db="EMBL/GenBank/DDBJ databases">
        <title>Adhaeribacter sp. HMF7605 Genome sequencing and assembly.</title>
        <authorList>
            <person name="Kang H."/>
            <person name="Kang J."/>
            <person name="Cha I."/>
            <person name="Kim H."/>
            <person name="Joh K."/>
        </authorList>
    </citation>
    <scope>NUCLEOTIDE SEQUENCE [LARGE SCALE GENOMIC DNA]</scope>
    <source>
        <strain evidence="1 2">HMF7605</strain>
    </source>
</reference>
<protein>
    <submittedName>
        <fullName evidence="1">Uncharacterized protein</fullName>
    </submittedName>
</protein>
<organism evidence="1 2">
    <name type="scientific">Adhaeribacter arboris</name>
    <dbReference type="NCBI Taxonomy" id="2072846"/>
    <lineage>
        <taxon>Bacteria</taxon>
        <taxon>Pseudomonadati</taxon>
        <taxon>Bacteroidota</taxon>
        <taxon>Cytophagia</taxon>
        <taxon>Cytophagales</taxon>
        <taxon>Hymenobacteraceae</taxon>
        <taxon>Adhaeribacter</taxon>
    </lineage>
</organism>
<dbReference type="RefSeq" id="WP_106933811.1">
    <property type="nucleotide sequence ID" value="NZ_PYFT01000002.1"/>
</dbReference>
<gene>
    <name evidence="1" type="ORF">AHMF7605_29285</name>
</gene>